<reference evidence="2 3" key="2">
    <citation type="submission" date="2024-07" db="EMBL/GenBank/DDBJ databases">
        <authorList>
            <person name="Akdeniz Z."/>
        </authorList>
    </citation>
    <scope>NUCLEOTIDE SEQUENCE [LARGE SCALE GENOMIC DNA]</scope>
</reference>
<gene>
    <name evidence="1" type="ORF">HINF_LOCUS34663</name>
    <name evidence="2" type="ORF">HINF_LOCUS43708</name>
</gene>
<reference evidence="1" key="1">
    <citation type="submission" date="2023-06" db="EMBL/GenBank/DDBJ databases">
        <authorList>
            <person name="Kurt Z."/>
        </authorList>
    </citation>
    <scope>NUCLEOTIDE SEQUENCE</scope>
</reference>
<evidence type="ECO:0000313" key="2">
    <source>
        <dbReference type="EMBL" id="CAL6050065.1"/>
    </source>
</evidence>
<dbReference type="EMBL" id="CAXDID020000183">
    <property type="protein sequence ID" value="CAL6050065.1"/>
    <property type="molecule type" value="Genomic_DNA"/>
</dbReference>
<name>A0AA86PXL1_9EUKA</name>
<sequence length="199" mass="22949">MGCGSHASTVTTQTKQHIRLVPLPSRLPQIIKHSQVQVYNCIPVISKQSKLKSTIHIQSRKLSILQNKLSALKLNNPDLNTKLNSLNLLKTKLNSLKQQQTIEKPELLPLRTKSIKLLTFQDTFESVNLNFEEMDQFIDQMNLEEIKDQMNVTECIEFVKNNKCSYLVQKAIYELAYKSEDGFVSKEEFQKIRSLQEIV</sequence>
<protein>
    <submittedName>
        <fullName evidence="2">Hypothetical_protein</fullName>
    </submittedName>
</protein>
<accession>A0AA86PXL1</accession>
<evidence type="ECO:0000313" key="1">
    <source>
        <dbReference type="EMBL" id="CAI9947018.1"/>
    </source>
</evidence>
<proteinExistence type="predicted"/>
<organism evidence="1">
    <name type="scientific">Hexamita inflata</name>
    <dbReference type="NCBI Taxonomy" id="28002"/>
    <lineage>
        <taxon>Eukaryota</taxon>
        <taxon>Metamonada</taxon>
        <taxon>Diplomonadida</taxon>
        <taxon>Hexamitidae</taxon>
        <taxon>Hexamitinae</taxon>
        <taxon>Hexamita</taxon>
    </lineage>
</organism>
<comment type="caution">
    <text evidence="1">The sequence shown here is derived from an EMBL/GenBank/DDBJ whole genome shotgun (WGS) entry which is preliminary data.</text>
</comment>
<evidence type="ECO:0000313" key="3">
    <source>
        <dbReference type="Proteomes" id="UP001642409"/>
    </source>
</evidence>
<dbReference type="EMBL" id="CATOUU010000772">
    <property type="protein sequence ID" value="CAI9947018.1"/>
    <property type="molecule type" value="Genomic_DNA"/>
</dbReference>
<dbReference type="AlphaFoldDB" id="A0AA86PXL1"/>
<dbReference type="Proteomes" id="UP001642409">
    <property type="component" value="Unassembled WGS sequence"/>
</dbReference>
<keyword evidence="3" id="KW-1185">Reference proteome</keyword>